<dbReference type="RefSeq" id="WP_369250460.1">
    <property type="nucleotide sequence ID" value="NZ_CP163443.1"/>
</dbReference>
<accession>A0AB39RSD2</accession>
<dbReference type="PROSITE" id="PS51257">
    <property type="entry name" value="PROKAR_LIPOPROTEIN"/>
    <property type="match status" value="1"/>
</dbReference>
<feature type="chain" id="PRO_5044322598" evidence="2">
    <location>
        <begin position="30"/>
        <end position="344"/>
    </location>
</feature>
<proteinExistence type="predicted"/>
<dbReference type="Pfam" id="PF00497">
    <property type="entry name" value="SBP_bac_3"/>
    <property type="match status" value="1"/>
</dbReference>
<organism evidence="4">
    <name type="scientific">Streptomyces sp. R41</name>
    <dbReference type="NCBI Taxonomy" id="3238632"/>
    <lineage>
        <taxon>Bacteria</taxon>
        <taxon>Bacillati</taxon>
        <taxon>Actinomycetota</taxon>
        <taxon>Actinomycetes</taxon>
        <taxon>Kitasatosporales</taxon>
        <taxon>Streptomycetaceae</taxon>
        <taxon>Streptomyces</taxon>
    </lineage>
</organism>
<dbReference type="SUPFAM" id="SSF53850">
    <property type="entry name" value="Periplasmic binding protein-like II"/>
    <property type="match status" value="1"/>
</dbReference>
<dbReference type="AlphaFoldDB" id="A0AB39RSD2"/>
<dbReference type="PANTHER" id="PTHR35936:SF19">
    <property type="entry name" value="AMINO-ACID-BINDING PROTEIN YXEM-RELATED"/>
    <property type="match status" value="1"/>
</dbReference>
<evidence type="ECO:0000256" key="2">
    <source>
        <dbReference type="SAM" id="SignalP"/>
    </source>
</evidence>
<name>A0AB39RSD2_9ACTN</name>
<dbReference type="PROSITE" id="PS51318">
    <property type="entry name" value="TAT"/>
    <property type="match status" value="1"/>
</dbReference>
<reference evidence="4" key="1">
    <citation type="submission" date="2024-07" db="EMBL/GenBank/DDBJ databases">
        <authorList>
            <person name="Yu S.T."/>
        </authorList>
    </citation>
    <scope>NUCLEOTIDE SEQUENCE</scope>
    <source>
        <strain evidence="4">R41</strain>
    </source>
</reference>
<feature type="signal peptide" evidence="2">
    <location>
        <begin position="1"/>
        <end position="29"/>
    </location>
</feature>
<evidence type="ECO:0000313" key="4">
    <source>
        <dbReference type="EMBL" id="XDQ57393.1"/>
    </source>
</evidence>
<dbReference type="InterPro" id="IPR006311">
    <property type="entry name" value="TAT_signal"/>
</dbReference>
<gene>
    <name evidence="4" type="ORF">AB5J53_39845</name>
</gene>
<dbReference type="CDD" id="cd01004">
    <property type="entry name" value="PBP2_MidA_like"/>
    <property type="match status" value="1"/>
</dbReference>
<evidence type="ECO:0000259" key="3">
    <source>
        <dbReference type="SMART" id="SM00062"/>
    </source>
</evidence>
<dbReference type="InterPro" id="IPR001638">
    <property type="entry name" value="Solute-binding_3/MltF_N"/>
</dbReference>
<feature type="domain" description="Solute-binding protein family 3/N-terminal" evidence="3">
    <location>
        <begin position="89"/>
        <end position="326"/>
    </location>
</feature>
<evidence type="ECO:0000256" key="1">
    <source>
        <dbReference type="ARBA" id="ARBA00022729"/>
    </source>
</evidence>
<dbReference type="PANTHER" id="PTHR35936">
    <property type="entry name" value="MEMBRANE-BOUND LYTIC MUREIN TRANSGLYCOSYLASE F"/>
    <property type="match status" value="1"/>
</dbReference>
<dbReference type="EMBL" id="CP163443">
    <property type="protein sequence ID" value="XDQ57393.1"/>
    <property type="molecule type" value="Genomic_DNA"/>
</dbReference>
<keyword evidence="1 2" id="KW-0732">Signal</keyword>
<sequence length="344" mass="36234">MPTHFSRRSLIRRSLIRGITAASAVASLAAGLAACGGDSDAATTTDVAGTVTVGQLSNGAAQQTELKVSEVKSISAELPASVRRSGKLEIGVGALPDGFPPLAYVGSDQKTLTGAEPDFGRLVAAVLGLKPELKNSTWENMFVGVDSGKVDVAFANITDTEERKKKYDFASYRKDNVGFEVLKKSTWNFDGDYENLAGKTVAVDNGTNQEKILLEWQTKLKKEGKQLTVKHFASKNSTYLALTGGKIDAYFAANPGVAYHVTQTAKSPNPTRSAGTFSGAGASLQGLIAATTKKDSGVAAPIADAINYLIKNGQYAKWLSAWNLSDEAVAKAEVNPAGLPLDNS</sequence>
<protein>
    <submittedName>
        <fullName evidence="4">ABC transporter substrate-binding protein</fullName>
    </submittedName>
</protein>
<dbReference type="Gene3D" id="3.40.190.10">
    <property type="entry name" value="Periplasmic binding protein-like II"/>
    <property type="match status" value="2"/>
</dbReference>
<dbReference type="SMART" id="SM00062">
    <property type="entry name" value="PBPb"/>
    <property type="match status" value="1"/>
</dbReference>